<evidence type="ECO:0000313" key="1">
    <source>
        <dbReference type="EMBL" id="KAB8201175.1"/>
    </source>
</evidence>
<reference evidence="1 2" key="1">
    <citation type="submission" date="2019-04" db="EMBL/GenBank/DDBJ databases">
        <title>Fungal friends and foes A comparative genomics study of 23 Aspergillus species from section Flavi.</title>
        <authorList>
            <consortium name="DOE Joint Genome Institute"/>
            <person name="Kjaerbolling I."/>
            <person name="Vesth T.C."/>
            <person name="Frisvad J.C."/>
            <person name="Nybo J.L."/>
            <person name="Theobald S."/>
            <person name="Kildgaard S."/>
            <person name="Petersen T.I."/>
            <person name="Kuo A."/>
            <person name="Sato A."/>
            <person name="Lyhne E.K."/>
            <person name="Kogle M.E."/>
            <person name="Wiebenga A."/>
            <person name="Kun R.S."/>
            <person name="Lubbers R.J."/>
            <person name="Makela M.R."/>
            <person name="Barry K."/>
            <person name="Chovatia M."/>
            <person name="Clum A."/>
            <person name="Daum C."/>
            <person name="Haridas S."/>
            <person name="He G."/>
            <person name="LaButti K."/>
            <person name="Lipzen A."/>
            <person name="Mondo S."/>
            <person name="Pangilinan J."/>
            <person name="Riley R."/>
            <person name="Salamov A."/>
            <person name="Simmons B.A."/>
            <person name="Magnuson J.K."/>
            <person name="Henrissat B."/>
            <person name="Mortensen U.H."/>
            <person name="Larsen T.O."/>
            <person name="De vries R.P."/>
            <person name="Grigoriev I.V."/>
            <person name="Machida M."/>
            <person name="Baker S.E."/>
            <person name="Andersen M.R."/>
        </authorList>
    </citation>
    <scope>NUCLEOTIDE SEQUENCE [LARGE SCALE GENOMIC DNA]</scope>
    <source>
        <strain evidence="1 2">CBS 117618</strain>
    </source>
</reference>
<keyword evidence="2" id="KW-1185">Reference proteome</keyword>
<sequence>MSLRLKLHSPKKGAVFQLFSFFVLFTVMLQLNDTLNSSPCSRFGNEEKRKSKGKSLETSVTMDNFQGRISFLTKSFTSEPTKISKESGRCTVMHC</sequence>
<accession>A0A5N6D7E8</accession>
<dbReference type="Proteomes" id="UP000326532">
    <property type="component" value="Unassembled WGS sequence"/>
</dbReference>
<dbReference type="EMBL" id="ML735026">
    <property type="protein sequence ID" value="KAB8201175.1"/>
    <property type="molecule type" value="Genomic_DNA"/>
</dbReference>
<organism evidence="1 2">
    <name type="scientific">Aspergillus parasiticus</name>
    <dbReference type="NCBI Taxonomy" id="5067"/>
    <lineage>
        <taxon>Eukaryota</taxon>
        <taxon>Fungi</taxon>
        <taxon>Dikarya</taxon>
        <taxon>Ascomycota</taxon>
        <taxon>Pezizomycotina</taxon>
        <taxon>Eurotiomycetes</taxon>
        <taxon>Eurotiomycetidae</taxon>
        <taxon>Eurotiales</taxon>
        <taxon>Aspergillaceae</taxon>
        <taxon>Aspergillus</taxon>
        <taxon>Aspergillus subgen. Circumdati</taxon>
    </lineage>
</organism>
<dbReference type="AlphaFoldDB" id="A0A5N6D7E8"/>
<proteinExistence type="predicted"/>
<name>A0A5N6D7E8_ASPPA</name>
<evidence type="ECO:0000313" key="2">
    <source>
        <dbReference type="Proteomes" id="UP000326532"/>
    </source>
</evidence>
<protein>
    <submittedName>
        <fullName evidence="1">Uncharacterized protein</fullName>
    </submittedName>
</protein>
<gene>
    <name evidence="1" type="ORF">BDV34DRAFT_203329</name>
</gene>
<dbReference type="VEuPathDB" id="FungiDB:BDV34DRAFT_203329"/>